<dbReference type="GeneID" id="30902352"/>
<evidence type="ECO:0000256" key="6">
    <source>
        <dbReference type="ARBA" id="ARBA00022884"/>
    </source>
</evidence>
<feature type="compositionally biased region" description="Basic and acidic residues" evidence="7">
    <location>
        <begin position="117"/>
        <end position="128"/>
    </location>
</feature>
<evidence type="ECO:0000256" key="3">
    <source>
        <dbReference type="ARBA" id="ARBA00022723"/>
    </source>
</evidence>
<feature type="compositionally biased region" description="Acidic residues" evidence="7">
    <location>
        <begin position="1"/>
        <end position="39"/>
    </location>
</feature>
<dbReference type="KEGG" id="vg:30902352"/>
<comment type="subcellular location">
    <subcellularLocation>
        <location evidence="1">Host cytoplasm</location>
    </subcellularLocation>
</comment>
<dbReference type="Pfam" id="PF05459">
    <property type="entry name" value="Herpes_UL69"/>
    <property type="match status" value="1"/>
</dbReference>
<dbReference type="OrthoDB" id="8441at10239"/>
<sequence>MTSVEEVEYSVMDDEMSLMVSDSDDDQTLSEGEYEEEQEEIKPNASLENTGCDSVVEKLAVTINGAGVGSKREPKLSSAVHSSSKKLCMPQRRRSERDRHADQVTRDRHYHQIGSRPRTENHHDEHRWPGMNPRKRQGFGAIGTRCPRYEPQHENWHDRHNHDDGPSHRRRYSERRPHCTDERRRKFGHRFDEVRDPRRIHHRSPLLRENTQQEDLRAMLDRNSYRKHDHGNRHDHAECYVNISKPVTADRINEIFEQCRIELSKGPPNGGFRADTSNAWCAALSYGTTHYSPEGRRTTWDALMEHGAELHRMFEVRPQASETARALREAVLRNESLIESLASADELITWLKVLMTKKLPIRPSDPIIATAGAILATLRQKISPVMQCYLPSAGKRSLDEICCRLEPADMTCLPLFMLITLGLVARAVETDTSSISYFDVDPRRLVMAGYKPGACLAGFLEFLDDHRKKCENASCRLYSSYIIVPIYIHGKYYYCNEMF</sequence>
<protein>
    <submittedName>
        <fullName evidence="8">Multifunctional expression regulator</fullName>
    </submittedName>
</protein>
<feature type="region of interest" description="Disordered" evidence="7">
    <location>
        <begin position="1"/>
        <end position="49"/>
    </location>
</feature>
<keyword evidence="3" id="KW-0479">Metal-binding</keyword>
<reference evidence="8" key="1">
    <citation type="submission" date="2016-08" db="EMBL/GenBank/DDBJ databases">
        <authorList>
            <person name="Seilhamer J.J."/>
        </authorList>
    </citation>
    <scope>NUCLEOTIDE SEQUENCE [LARGE SCALE GENOMIC DNA]</scope>
    <source>
        <strain evidence="8">Lib01004</strain>
    </source>
</reference>
<evidence type="ECO:0000256" key="2">
    <source>
        <dbReference type="ARBA" id="ARBA00008477"/>
    </source>
</evidence>
<evidence type="ECO:0000313" key="8">
    <source>
        <dbReference type="EMBL" id="SCO83490.1"/>
    </source>
</evidence>
<evidence type="ECO:0000256" key="5">
    <source>
        <dbReference type="ARBA" id="ARBA00022833"/>
    </source>
</evidence>
<evidence type="ECO:0000256" key="4">
    <source>
        <dbReference type="ARBA" id="ARBA00022771"/>
    </source>
</evidence>
<accession>A0A1R3T5C9</accession>
<evidence type="ECO:0000256" key="1">
    <source>
        <dbReference type="ARBA" id="ARBA00004192"/>
    </source>
</evidence>
<keyword evidence="4" id="KW-0863">Zinc-finger</keyword>
<proteinExistence type="inferred from homology"/>
<feature type="compositionally biased region" description="Basic and acidic residues" evidence="7">
    <location>
        <begin position="147"/>
        <end position="167"/>
    </location>
</feature>
<dbReference type="GO" id="GO:0008270">
    <property type="term" value="F:zinc ion binding"/>
    <property type="evidence" value="ECO:0007669"/>
    <property type="project" value="UniProtKB-KW"/>
</dbReference>
<dbReference type="GO" id="GO:0003723">
    <property type="term" value="F:RNA binding"/>
    <property type="evidence" value="ECO:0007669"/>
    <property type="project" value="UniProtKB-KW"/>
</dbReference>
<gene>
    <name evidence="8" type="primary">UL54</name>
</gene>
<evidence type="ECO:0000256" key="7">
    <source>
        <dbReference type="SAM" id="MobiDB-lite"/>
    </source>
</evidence>
<evidence type="ECO:0000313" key="9">
    <source>
        <dbReference type="Proteomes" id="UP000203542"/>
    </source>
</evidence>
<dbReference type="Proteomes" id="UP000203542">
    <property type="component" value="Segment"/>
</dbReference>
<dbReference type="GO" id="GO:0006355">
    <property type="term" value="P:regulation of DNA-templated transcription"/>
    <property type="evidence" value="ECO:0007669"/>
    <property type="project" value="InterPro"/>
</dbReference>
<feature type="compositionally biased region" description="Basic and acidic residues" evidence="7">
    <location>
        <begin position="93"/>
        <end position="107"/>
    </location>
</feature>
<dbReference type="InterPro" id="IPR008648">
    <property type="entry name" value="ICP27-like"/>
</dbReference>
<feature type="region of interest" description="Disordered" evidence="7">
    <location>
        <begin position="66"/>
        <end position="183"/>
    </location>
</feature>
<dbReference type="RefSeq" id="YP_009342348.1">
    <property type="nucleotide sequence ID" value="NC_033464.1"/>
</dbReference>
<organism evidence="8">
    <name type="scientific">Spheniscid alphaherpesvirus 1</name>
    <dbReference type="NCBI Taxonomy" id="2560777"/>
    <lineage>
        <taxon>Viruses</taxon>
        <taxon>Duplodnaviria</taxon>
        <taxon>Heunggongvirae</taxon>
        <taxon>Peploviricota</taxon>
        <taxon>Herviviricetes</taxon>
        <taxon>Herpesvirales</taxon>
        <taxon>Orthoherpesviridae</taxon>
        <taxon>Alphaherpesvirinae</taxon>
        <taxon>Mardivirus</taxon>
        <taxon>Mardivirus spheniscidalpha1</taxon>
    </lineage>
</organism>
<keyword evidence="6" id="KW-0694">RNA-binding</keyword>
<keyword evidence="5" id="KW-0862">Zinc</keyword>
<dbReference type="EMBL" id="LT608135">
    <property type="protein sequence ID" value="SCO83490.1"/>
    <property type="molecule type" value="Genomic_DNA"/>
</dbReference>
<dbReference type="GO" id="GO:0030430">
    <property type="term" value="C:host cell cytoplasm"/>
    <property type="evidence" value="ECO:0007669"/>
    <property type="project" value="UniProtKB-SubCell"/>
</dbReference>
<keyword evidence="9" id="KW-1185">Reference proteome</keyword>
<name>A0A1R3T5C9_9ALPH</name>
<comment type="similarity">
    <text evidence="2">Belongs to the HHV-1 ICP27 protein family.</text>
</comment>
<feature type="compositionally biased region" description="Basic and acidic residues" evidence="7">
    <location>
        <begin position="174"/>
        <end position="183"/>
    </location>
</feature>